<dbReference type="Pfam" id="PF12831">
    <property type="entry name" value="FAD_oxidored"/>
    <property type="match status" value="1"/>
</dbReference>
<proteinExistence type="predicted"/>
<dbReference type="GO" id="GO:0046872">
    <property type="term" value="F:metal ion binding"/>
    <property type="evidence" value="ECO:0007669"/>
    <property type="project" value="UniProtKB-KW"/>
</dbReference>
<comment type="caution">
    <text evidence="6">The sequence shown here is derived from an EMBL/GenBank/DDBJ whole genome shotgun (WGS) entry which is preliminary data.</text>
</comment>
<reference evidence="6 7" key="1">
    <citation type="submission" date="2020-04" db="EMBL/GenBank/DDBJ databases">
        <title>MicrobeNet Type strains.</title>
        <authorList>
            <person name="Nicholson A.C."/>
        </authorList>
    </citation>
    <scope>NUCLEOTIDE SEQUENCE [LARGE SCALE GENOMIC DNA]</scope>
    <source>
        <strain evidence="6 7">DSM 45078</strain>
    </source>
</reference>
<dbReference type="InterPro" id="IPR039650">
    <property type="entry name" value="HdrA-like"/>
</dbReference>
<accession>A0A846XE34</accession>
<evidence type="ECO:0000256" key="2">
    <source>
        <dbReference type="ARBA" id="ARBA00022723"/>
    </source>
</evidence>
<protein>
    <submittedName>
        <fullName evidence="6">FAD-dependent oxidoreductase</fullName>
    </submittedName>
</protein>
<gene>
    <name evidence="6" type="ORF">HGA13_14090</name>
</gene>
<dbReference type="SUPFAM" id="SSF51905">
    <property type="entry name" value="FAD/NAD(P)-binding domain"/>
    <property type="match status" value="1"/>
</dbReference>
<dbReference type="GO" id="GO:0016491">
    <property type="term" value="F:oxidoreductase activity"/>
    <property type="evidence" value="ECO:0007669"/>
    <property type="project" value="UniProtKB-KW"/>
</dbReference>
<dbReference type="PRINTS" id="PR00411">
    <property type="entry name" value="PNDRDTASEI"/>
</dbReference>
<dbReference type="PANTHER" id="PTHR43498">
    <property type="entry name" value="FERREDOXIN:COB-COM HETERODISULFIDE REDUCTASE SUBUNIT A"/>
    <property type="match status" value="1"/>
</dbReference>
<keyword evidence="4" id="KW-0408">Iron</keyword>
<evidence type="ECO:0000256" key="4">
    <source>
        <dbReference type="ARBA" id="ARBA00023004"/>
    </source>
</evidence>
<evidence type="ECO:0000256" key="3">
    <source>
        <dbReference type="ARBA" id="ARBA00023002"/>
    </source>
</evidence>
<dbReference type="GO" id="GO:0051539">
    <property type="term" value="F:4 iron, 4 sulfur cluster binding"/>
    <property type="evidence" value="ECO:0007669"/>
    <property type="project" value="UniProtKB-KW"/>
</dbReference>
<organism evidence="6 7">
    <name type="scientific">Nocardia speluncae</name>
    <dbReference type="NCBI Taxonomy" id="419477"/>
    <lineage>
        <taxon>Bacteria</taxon>
        <taxon>Bacillati</taxon>
        <taxon>Actinomycetota</taxon>
        <taxon>Actinomycetes</taxon>
        <taxon>Mycobacteriales</taxon>
        <taxon>Nocardiaceae</taxon>
        <taxon>Nocardia</taxon>
    </lineage>
</organism>
<keyword evidence="3" id="KW-0560">Oxidoreductase</keyword>
<evidence type="ECO:0000313" key="7">
    <source>
        <dbReference type="Proteomes" id="UP000565715"/>
    </source>
</evidence>
<dbReference type="Gene3D" id="3.50.50.60">
    <property type="entry name" value="FAD/NAD(P)-binding domain"/>
    <property type="match status" value="1"/>
</dbReference>
<keyword evidence="5" id="KW-0411">Iron-sulfur</keyword>
<dbReference type="InterPro" id="IPR036188">
    <property type="entry name" value="FAD/NAD-bd_sf"/>
</dbReference>
<evidence type="ECO:0000256" key="5">
    <source>
        <dbReference type="ARBA" id="ARBA00023014"/>
    </source>
</evidence>
<keyword evidence="1" id="KW-0004">4Fe-4S</keyword>
<dbReference type="AlphaFoldDB" id="A0A846XE34"/>
<evidence type="ECO:0000256" key="1">
    <source>
        <dbReference type="ARBA" id="ARBA00022485"/>
    </source>
</evidence>
<evidence type="ECO:0000313" key="6">
    <source>
        <dbReference type="EMBL" id="NKY34202.1"/>
    </source>
</evidence>
<name>A0A846XE34_9NOCA</name>
<dbReference type="PANTHER" id="PTHR43498:SF1">
    <property type="entry name" value="COB--COM HETERODISULFIDE REDUCTASE IRON-SULFUR SUBUNIT A"/>
    <property type="match status" value="1"/>
</dbReference>
<dbReference type="RefSeq" id="WP_068043230.1">
    <property type="nucleotide sequence ID" value="NZ_JAAXOO010000003.1"/>
</dbReference>
<dbReference type="Proteomes" id="UP000565715">
    <property type="component" value="Unassembled WGS sequence"/>
</dbReference>
<keyword evidence="7" id="KW-1185">Reference proteome</keyword>
<keyword evidence="2" id="KW-0479">Metal-binding</keyword>
<sequence>MPNVEKRQTTVHEPAREIPVVADVDVLVVGGGPAGVCAAVAAARAGASTFLLERHGFLGGMWTAGMVLTLAGYNSWLRPYHRCVDGVPAEWLARAAKQGGAVDGDGWVLNSDPEVMKRVADEMIETEGIGLLLHTWGARPIVENGAVRGVFVENVDGRRAIRAAVTVDCTGNGDIVAGAGADWVKGNTLQPMTMPFRVGDVTPDPGREHAAPVRIPIGPEATLLQEPLLGRYASTRRDIDLDVTAMRAARSRGELPPFGGPWFGGMEKDVAWVNTTRVIGDASDAAELTRAEITGRKDTVVMLDALREHSPAFANGRLLQTSTQIGVRETRRLLGTYTLTGDDIRADARFDDGIAVGCWPIDVHPAGDVGVHAMYVPLPYEIPYRSLLPRTTDGLLVAGRCISVDREALGSARVGATCAATGQAAGVAAALAAAGGKQPRQLGGTELRTAIQEQGGRVTSPVQ</sequence>
<dbReference type="EMBL" id="JAAXOO010000003">
    <property type="protein sequence ID" value="NKY34202.1"/>
    <property type="molecule type" value="Genomic_DNA"/>
</dbReference>